<sequence>MRKDGRLILVEGLCGTGKSTLAERLQRHLAGQGILSEFYDEGAAGHPASLNWHAFFREEEYRTLLERYPDMADAIRSRAIQDGNRYLVPYREVEAFEASPALYAELKARELCWTDSPAATPAEFTHAIQGQWARFAALAAASERVYVLEAVFLQHQIHDLRGHYEADDGQIEAHIRGIAGRIAALHPLLIYLSQPSVREQQTWISGIRSKPHVAAEANIRRMENRKRIELSLLDTLPFPAYTIESADRDWDDVYRRAVEAVGRHIG</sequence>
<dbReference type="RefSeq" id="WP_162360199.1">
    <property type="nucleotide sequence ID" value="NZ_CP048209.1"/>
</dbReference>
<dbReference type="Gene3D" id="3.40.50.300">
    <property type="entry name" value="P-loop containing nucleotide triphosphate hydrolases"/>
    <property type="match status" value="1"/>
</dbReference>
<dbReference type="KEGG" id="plyc:GXP70_29255"/>
<dbReference type="EMBL" id="CP048209">
    <property type="protein sequence ID" value="QHT63640.1"/>
    <property type="molecule type" value="Genomic_DNA"/>
</dbReference>
<dbReference type="InterPro" id="IPR027417">
    <property type="entry name" value="P-loop_NTPase"/>
</dbReference>
<reference evidence="1 2" key="1">
    <citation type="submission" date="2020-01" db="EMBL/GenBank/DDBJ databases">
        <title>Paenibacillus sp. nov., isolated from tomato rhizosphere.</title>
        <authorList>
            <person name="Weon H.-Y."/>
            <person name="Lee S.A."/>
        </authorList>
    </citation>
    <scope>NUCLEOTIDE SEQUENCE [LARGE SCALE GENOMIC DNA]</scope>
    <source>
        <strain evidence="1 2">12200R-189</strain>
    </source>
</reference>
<organism evidence="1 2">
    <name type="scientific">Paenibacillus lycopersici</name>
    <dbReference type="NCBI Taxonomy" id="2704462"/>
    <lineage>
        <taxon>Bacteria</taxon>
        <taxon>Bacillati</taxon>
        <taxon>Bacillota</taxon>
        <taxon>Bacilli</taxon>
        <taxon>Bacillales</taxon>
        <taxon>Paenibacillaceae</taxon>
        <taxon>Paenibacillus</taxon>
    </lineage>
</organism>
<accession>A0A6C0G6R0</accession>
<name>A0A6C0G6R0_9BACL</name>
<evidence type="ECO:0000313" key="1">
    <source>
        <dbReference type="EMBL" id="QHT63640.1"/>
    </source>
</evidence>
<dbReference type="SUPFAM" id="SSF52540">
    <property type="entry name" value="P-loop containing nucleoside triphosphate hydrolases"/>
    <property type="match status" value="1"/>
</dbReference>
<proteinExistence type="predicted"/>
<dbReference type="Proteomes" id="UP000476064">
    <property type="component" value="Chromosome"/>
</dbReference>
<protein>
    <submittedName>
        <fullName evidence="1">Uncharacterized protein</fullName>
    </submittedName>
</protein>
<gene>
    <name evidence="1" type="ORF">GXP70_29255</name>
</gene>
<dbReference type="AlphaFoldDB" id="A0A6C0G6R0"/>
<evidence type="ECO:0000313" key="2">
    <source>
        <dbReference type="Proteomes" id="UP000476064"/>
    </source>
</evidence>
<keyword evidence="2" id="KW-1185">Reference proteome</keyword>